<evidence type="ECO:0000313" key="2">
    <source>
        <dbReference type="Proteomes" id="UP001629113"/>
    </source>
</evidence>
<reference evidence="1 2" key="1">
    <citation type="submission" date="2024-06" db="EMBL/GenBank/DDBJ databases">
        <title>Complete genome of Phlyctema vagabunda strain 19-DSS-EL-015.</title>
        <authorList>
            <person name="Fiorenzani C."/>
        </authorList>
    </citation>
    <scope>NUCLEOTIDE SEQUENCE [LARGE SCALE GENOMIC DNA]</scope>
    <source>
        <strain evidence="1 2">19-DSS-EL-015</strain>
    </source>
</reference>
<name>A0ABR4PH35_9HELO</name>
<dbReference type="Proteomes" id="UP001629113">
    <property type="component" value="Unassembled WGS sequence"/>
</dbReference>
<proteinExistence type="predicted"/>
<protein>
    <submittedName>
        <fullName evidence="1">Uncharacterized protein</fullName>
    </submittedName>
</protein>
<organism evidence="1 2">
    <name type="scientific">Phlyctema vagabunda</name>
    <dbReference type="NCBI Taxonomy" id="108571"/>
    <lineage>
        <taxon>Eukaryota</taxon>
        <taxon>Fungi</taxon>
        <taxon>Dikarya</taxon>
        <taxon>Ascomycota</taxon>
        <taxon>Pezizomycotina</taxon>
        <taxon>Leotiomycetes</taxon>
        <taxon>Helotiales</taxon>
        <taxon>Dermateaceae</taxon>
        <taxon>Phlyctema</taxon>
    </lineage>
</organism>
<dbReference type="EMBL" id="JBFCZG010000005">
    <property type="protein sequence ID" value="KAL3422619.1"/>
    <property type="molecule type" value="Genomic_DNA"/>
</dbReference>
<comment type="caution">
    <text evidence="1">The sequence shown here is derived from an EMBL/GenBank/DDBJ whole genome shotgun (WGS) entry which is preliminary data.</text>
</comment>
<gene>
    <name evidence="1" type="ORF">PVAG01_06775</name>
</gene>
<keyword evidence="2" id="KW-1185">Reference proteome</keyword>
<sequence>MSSNLIAHTQEESPSTATQLLAALRSVRNIGFVYSLERYLPETGILQQVEASSVQLNRFGYKEEATVLKHVLSLQALPVESGGLGLDEAARLDVTQEAQVLDLVVKWLESLNTGKAPTSSQTLPLRHKDLISA</sequence>
<evidence type="ECO:0000313" key="1">
    <source>
        <dbReference type="EMBL" id="KAL3422619.1"/>
    </source>
</evidence>
<accession>A0ABR4PH35</accession>